<feature type="compositionally biased region" description="Basic and acidic residues" evidence="2">
    <location>
        <begin position="304"/>
        <end position="337"/>
    </location>
</feature>
<feature type="region of interest" description="Disordered" evidence="2">
    <location>
        <begin position="824"/>
        <end position="843"/>
    </location>
</feature>
<reference evidence="4" key="1">
    <citation type="submission" date="2021-02" db="EMBL/GenBank/DDBJ databases">
        <authorList>
            <person name="Dougan E. K."/>
            <person name="Rhodes N."/>
            <person name="Thang M."/>
            <person name="Chan C."/>
        </authorList>
    </citation>
    <scope>NUCLEOTIDE SEQUENCE</scope>
</reference>
<evidence type="ECO:0000256" key="2">
    <source>
        <dbReference type="SAM" id="MobiDB-lite"/>
    </source>
</evidence>
<name>A0A812QDB9_SYMPI</name>
<evidence type="ECO:0000256" key="3">
    <source>
        <dbReference type="SAM" id="SignalP"/>
    </source>
</evidence>
<comment type="caution">
    <text evidence="4">The sequence shown here is derived from an EMBL/GenBank/DDBJ whole genome shotgun (WGS) entry which is preliminary data.</text>
</comment>
<dbReference type="EMBL" id="CAJNIZ010016903">
    <property type="protein sequence ID" value="CAE7391297.1"/>
    <property type="molecule type" value="Genomic_DNA"/>
</dbReference>
<accession>A0A812QDB9</accession>
<dbReference type="Proteomes" id="UP000649617">
    <property type="component" value="Unassembled WGS sequence"/>
</dbReference>
<feature type="region of interest" description="Disordered" evidence="2">
    <location>
        <begin position="265"/>
        <end position="287"/>
    </location>
</feature>
<organism evidence="4 5">
    <name type="scientific">Symbiodinium pilosum</name>
    <name type="common">Dinoflagellate</name>
    <dbReference type="NCBI Taxonomy" id="2952"/>
    <lineage>
        <taxon>Eukaryota</taxon>
        <taxon>Sar</taxon>
        <taxon>Alveolata</taxon>
        <taxon>Dinophyceae</taxon>
        <taxon>Suessiales</taxon>
        <taxon>Symbiodiniaceae</taxon>
        <taxon>Symbiodinium</taxon>
    </lineage>
</organism>
<evidence type="ECO:0000256" key="1">
    <source>
        <dbReference type="SAM" id="Coils"/>
    </source>
</evidence>
<gene>
    <name evidence="4" type="ORF">SPIL2461_LOCUS9597</name>
</gene>
<evidence type="ECO:0000313" key="5">
    <source>
        <dbReference type="Proteomes" id="UP000649617"/>
    </source>
</evidence>
<keyword evidence="5" id="KW-1185">Reference proteome</keyword>
<proteinExistence type="predicted"/>
<sequence>MAMWWQLALPIFVFIQGKIADEQRPLKDPREILTVTTEKHPSTAMQGKMGRHLELAPGVVQEEVREDIVSLMMAPWDGAQPGLMEEETSEALLDEAVAEIRRLRDRDPRSSRNLVHLLTNYVLRGVRSRLPSMRQFERELRGVLEAWWVQLRHLQNNHADCHANWVWTYWGRVRSRCRAASRRAVQRQRVLRDRAHPEACEREQDQMDVDEALQQPPQGEQDVALEDGAMGQDALQPLQNGYEEDKPPVELDVDAALHLDQGRVEAESPKMEESPQQEAAPRGSPEAEVVELMQRYSNAPWKARPRDKWLGHGDGDGEHRRRWKWKDQPPRSKEGSPPRKSKGKGKGKKGQGPFWTTKTTRRLAPLQRRPPRTDAGSSRARTSDTCRDEDMEVVEVEDESGAASSSRPAREEEPGRELLTMADARSLWRSFQDLDEEDDPMGYPQWTLDRVRDTIVDWETMEISTLMLAHTQMQALQAAQVSQILQEQLDRLAGGEEEQEEEPENACMMQTTAGIWTQGGAISSFTLMVDQMSKELQNMAMARQKSSAELLRGMLSQRYGTGIGRSAMGDKAKTIEALVGAYGIDDTDADTDYMETSEDKLWAGNWWQRFVTHLVKDDAELRNAKKDAAILVQDSCEGAGSASSTQLDRPASVMETASPDRLLQAEREEYEAAQRAEQAEIDKAIAKHEQDVENERRADEERYETLQAMRVREWEDWTMAQNLGQASGGRRVKLKIQISMQGHLVEPSVEVDMREGRSVRVPKPTLDNDPLAAFFESERGDRLWQQWCVGVSNQQVKEQYGEDVLEAVIASELMLQQQAQARQEALSATASVEGDRGGQAGSE</sequence>
<feature type="region of interest" description="Disordered" evidence="2">
    <location>
        <begin position="302"/>
        <end position="415"/>
    </location>
</feature>
<feature type="signal peptide" evidence="3">
    <location>
        <begin position="1"/>
        <end position="20"/>
    </location>
</feature>
<feature type="chain" id="PRO_5032409873" evidence="3">
    <location>
        <begin position="21"/>
        <end position="843"/>
    </location>
</feature>
<feature type="coiled-coil region" evidence="1">
    <location>
        <begin position="663"/>
        <end position="709"/>
    </location>
</feature>
<feature type="compositionally biased region" description="Acidic residues" evidence="2">
    <location>
        <begin position="389"/>
        <end position="400"/>
    </location>
</feature>
<protein>
    <submittedName>
        <fullName evidence="4">Uncharacterized protein</fullName>
    </submittedName>
</protein>
<evidence type="ECO:0000313" key="4">
    <source>
        <dbReference type="EMBL" id="CAE7391297.1"/>
    </source>
</evidence>
<keyword evidence="1" id="KW-0175">Coiled coil</keyword>
<keyword evidence="3" id="KW-0732">Signal</keyword>
<dbReference type="AlphaFoldDB" id="A0A812QDB9"/>
<feature type="compositionally biased region" description="Basic residues" evidence="2">
    <location>
        <begin position="339"/>
        <end position="349"/>
    </location>
</feature>